<organism evidence="1 2">
    <name type="scientific">Brasilonema sennae CENA114</name>
    <dbReference type="NCBI Taxonomy" id="415709"/>
    <lineage>
        <taxon>Bacteria</taxon>
        <taxon>Bacillati</taxon>
        <taxon>Cyanobacteriota</taxon>
        <taxon>Cyanophyceae</taxon>
        <taxon>Nostocales</taxon>
        <taxon>Scytonemataceae</taxon>
        <taxon>Brasilonema</taxon>
        <taxon>Bromeliae group (in: Brasilonema)</taxon>
    </lineage>
</organism>
<protein>
    <submittedName>
        <fullName evidence="1">Uncharacterized protein</fullName>
    </submittedName>
</protein>
<proteinExistence type="predicted"/>
<sequence>MVSPALREGLPRAGSGEPSGLLLRIDPKLALLKKEGTKPLFKGLGNLTKLNTINSNCIGDSEVPVVSPQRLTALSHLLAVGCELSI</sequence>
<dbReference type="AlphaFoldDB" id="A0A856MR16"/>
<accession>A0A856MR16</accession>
<evidence type="ECO:0000313" key="1">
    <source>
        <dbReference type="EMBL" id="QDL11506.1"/>
    </source>
</evidence>
<dbReference type="Proteomes" id="UP000503129">
    <property type="component" value="Chromosome"/>
</dbReference>
<name>A0A856MR16_9CYAN</name>
<keyword evidence="2" id="KW-1185">Reference proteome</keyword>
<dbReference type="EMBL" id="CP030118">
    <property type="protein sequence ID" value="QDL11506.1"/>
    <property type="molecule type" value="Genomic_DNA"/>
</dbReference>
<reference evidence="1 2" key="1">
    <citation type="submission" date="2018-06" db="EMBL/GenBank/DDBJ databases">
        <title>Comparative genomics of Brasilonema spp. strains.</title>
        <authorList>
            <person name="Alvarenga D.O."/>
            <person name="Fiore M.F."/>
            <person name="Varani A.M."/>
        </authorList>
    </citation>
    <scope>NUCLEOTIDE SEQUENCE [LARGE SCALE GENOMIC DNA]</scope>
    <source>
        <strain evidence="1 2">CENA114</strain>
    </source>
</reference>
<evidence type="ECO:0000313" key="2">
    <source>
        <dbReference type="Proteomes" id="UP000503129"/>
    </source>
</evidence>
<dbReference type="KEGG" id="bsen:DP114_29630"/>
<gene>
    <name evidence="1" type="ORF">DP114_29630</name>
</gene>